<protein>
    <submittedName>
        <fullName evidence="2">Uncharacterized protein</fullName>
    </submittedName>
</protein>
<accession>A0A3N4JT92</accession>
<sequence>MSDRNYGGEHCPDLSVDYLFSQQEGGDTPSRTLSPYGNLSNYLTIPTHGVHSNGGASLLSTERSGDRGATAEAVKQSSSSAETSALLTLVELGREFFKTSA</sequence>
<dbReference type="Proteomes" id="UP000276215">
    <property type="component" value="Unassembled WGS sequence"/>
</dbReference>
<evidence type="ECO:0000313" key="2">
    <source>
        <dbReference type="EMBL" id="RPA96974.1"/>
    </source>
</evidence>
<proteinExistence type="predicted"/>
<gene>
    <name evidence="2" type="ORF">L873DRAFT_1845084</name>
</gene>
<organism evidence="2 3">
    <name type="scientific">Choiromyces venosus 120613-1</name>
    <dbReference type="NCBI Taxonomy" id="1336337"/>
    <lineage>
        <taxon>Eukaryota</taxon>
        <taxon>Fungi</taxon>
        <taxon>Dikarya</taxon>
        <taxon>Ascomycota</taxon>
        <taxon>Pezizomycotina</taxon>
        <taxon>Pezizomycetes</taxon>
        <taxon>Pezizales</taxon>
        <taxon>Tuberaceae</taxon>
        <taxon>Choiromyces</taxon>
    </lineage>
</organism>
<reference evidence="2 3" key="1">
    <citation type="journal article" date="2018" name="Nat. Ecol. Evol.">
        <title>Pezizomycetes genomes reveal the molecular basis of ectomycorrhizal truffle lifestyle.</title>
        <authorList>
            <person name="Murat C."/>
            <person name="Payen T."/>
            <person name="Noel B."/>
            <person name="Kuo A."/>
            <person name="Morin E."/>
            <person name="Chen J."/>
            <person name="Kohler A."/>
            <person name="Krizsan K."/>
            <person name="Balestrini R."/>
            <person name="Da Silva C."/>
            <person name="Montanini B."/>
            <person name="Hainaut M."/>
            <person name="Levati E."/>
            <person name="Barry K.W."/>
            <person name="Belfiori B."/>
            <person name="Cichocki N."/>
            <person name="Clum A."/>
            <person name="Dockter R.B."/>
            <person name="Fauchery L."/>
            <person name="Guy J."/>
            <person name="Iotti M."/>
            <person name="Le Tacon F."/>
            <person name="Lindquist E.A."/>
            <person name="Lipzen A."/>
            <person name="Malagnac F."/>
            <person name="Mello A."/>
            <person name="Molinier V."/>
            <person name="Miyauchi S."/>
            <person name="Poulain J."/>
            <person name="Riccioni C."/>
            <person name="Rubini A."/>
            <person name="Sitrit Y."/>
            <person name="Splivallo R."/>
            <person name="Traeger S."/>
            <person name="Wang M."/>
            <person name="Zifcakova L."/>
            <person name="Wipf D."/>
            <person name="Zambonelli A."/>
            <person name="Paolocci F."/>
            <person name="Nowrousian M."/>
            <person name="Ottonello S."/>
            <person name="Baldrian P."/>
            <person name="Spatafora J.W."/>
            <person name="Henrissat B."/>
            <person name="Nagy L.G."/>
            <person name="Aury J.M."/>
            <person name="Wincker P."/>
            <person name="Grigoriev I.V."/>
            <person name="Bonfante P."/>
            <person name="Martin F.M."/>
        </authorList>
    </citation>
    <scope>NUCLEOTIDE SEQUENCE [LARGE SCALE GENOMIC DNA]</scope>
    <source>
        <strain evidence="2 3">120613-1</strain>
    </source>
</reference>
<dbReference type="EMBL" id="ML120409">
    <property type="protein sequence ID" value="RPA96974.1"/>
    <property type="molecule type" value="Genomic_DNA"/>
</dbReference>
<evidence type="ECO:0000313" key="3">
    <source>
        <dbReference type="Proteomes" id="UP000276215"/>
    </source>
</evidence>
<keyword evidence="3" id="KW-1185">Reference proteome</keyword>
<name>A0A3N4JT92_9PEZI</name>
<evidence type="ECO:0000256" key="1">
    <source>
        <dbReference type="SAM" id="MobiDB-lite"/>
    </source>
</evidence>
<dbReference type="AlphaFoldDB" id="A0A3N4JT92"/>
<feature type="region of interest" description="Disordered" evidence="1">
    <location>
        <begin position="51"/>
        <end position="81"/>
    </location>
</feature>